<dbReference type="EMBL" id="JAVXUO010002889">
    <property type="protein sequence ID" value="KAK2968686.1"/>
    <property type="molecule type" value="Genomic_DNA"/>
</dbReference>
<dbReference type="Gene3D" id="3.20.20.80">
    <property type="entry name" value="Glycosidases"/>
    <property type="match status" value="1"/>
</dbReference>
<evidence type="ECO:0000256" key="3">
    <source>
        <dbReference type="ARBA" id="ARBA00022801"/>
    </source>
</evidence>
<keyword evidence="2" id="KW-0732">Signal</keyword>
<dbReference type="Pfam" id="PF00332">
    <property type="entry name" value="Glyco_hydro_17"/>
    <property type="match status" value="1"/>
</dbReference>
<dbReference type="InterPro" id="IPR044965">
    <property type="entry name" value="Glyco_hydro_17_plant"/>
</dbReference>
<keyword evidence="5" id="KW-0326">Glycosidase</keyword>
<dbReference type="Pfam" id="PF07983">
    <property type="entry name" value="X8"/>
    <property type="match status" value="1"/>
</dbReference>
<dbReference type="InterPro" id="IPR012946">
    <property type="entry name" value="X8"/>
</dbReference>
<dbReference type="GO" id="GO:0005975">
    <property type="term" value="P:carbohydrate metabolic process"/>
    <property type="evidence" value="ECO:0007669"/>
    <property type="project" value="InterPro"/>
</dbReference>
<reference evidence="8" key="1">
    <citation type="submission" date="2022-12" db="EMBL/GenBank/DDBJ databases">
        <title>Draft genome assemblies for two species of Escallonia (Escalloniales).</title>
        <authorList>
            <person name="Chanderbali A."/>
            <person name="Dervinis C."/>
            <person name="Anghel I."/>
            <person name="Soltis D."/>
            <person name="Soltis P."/>
            <person name="Zapata F."/>
        </authorList>
    </citation>
    <scope>NUCLEOTIDE SEQUENCE</scope>
    <source>
        <strain evidence="8">UCBG92.1500</strain>
        <tissue evidence="8">Leaf</tissue>
    </source>
</reference>
<feature type="domain" description="X8" evidence="7">
    <location>
        <begin position="370"/>
        <end position="456"/>
    </location>
</feature>
<dbReference type="AlphaFoldDB" id="A0AA88U4T9"/>
<evidence type="ECO:0000256" key="5">
    <source>
        <dbReference type="ARBA" id="ARBA00023295"/>
    </source>
</evidence>
<evidence type="ECO:0000313" key="8">
    <source>
        <dbReference type="EMBL" id="KAK2968686.1"/>
    </source>
</evidence>
<dbReference type="SMART" id="SM00768">
    <property type="entry name" value="X8"/>
    <property type="match status" value="1"/>
</dbReference>
<evidence type="ECO:0000256" key="6">
    <source>
        <dbReference type="RuleBase" id="RU004335"/>
    </source>
</evidence>
<evidence type="ECO:0000256" key="2">
    <source>
        <dbReference type="ARBA" id="ARBA00022729"/>
    </source>
</evidence>
<evidence type="ECO:0000256" key="1">
    <source>
        <dbReference type="ARBA" id="ARBA00008773"/>
    </source>
</evidence>
<accession>A0AA88U4T9</accession>
<keyword evidence="3" id="KW-0378">Hydrolase</keyword>
<sequence length="504" mass="57583">MTRTILTIIWACFMVFDATNVAGAGLGIIWGRQQTQKLLPSMVVDLILANGVKKVRLLSYNSGVLAPFFNSDIDIVMTIANNDFSQINTIYSAREFIRRNITSIMDNGTNKGIRFTSICIGNEPFSLQENTKNNYLPELFHTFESILDAVFEYQIGDKVNVTIPHFTDILKPNISKPSEGEFHPDYRIPILRNLALLKQGDSPFMINLYPLLHLRQYGYPLEFGFFEDGKNFTIKDGEHVYTNVFDAVYDTVISAIRKEGYSLDVIVGQVGWPTAGDEWASPETAERFYDGFLKKMAMNKGTPLHPEPLEAYIYSLVDENSRNISRSTMDRHYGIYNYDGTAKFKIDLTLKGRKNVIMANATGIDYMPRRWCVFNPEMRLDPNSERLMKFYERACTKGDCSKLRYGEACNKLDLMGNYSYAFNQYFQSKNQNESECNFDGYAMIVSKDPATKECEFPLQILSTLFDRKFGEMMLTLGNAGESFNIKPAMTTFIAPFLFILYTIF</sequence>
<keyword evidence="9" id="KW-1185">Reference proteome</keyword>
<dbReference type="Gene3D" id="1.20.58.1040">
    <property type="match status" value="1"/>
</dbReference>
<evidence type="ECO:0000256" key="4">
    <source>
        <dbReference type="ARBA" id="ARBA00023157"/>
    </source>
</evidence>
<gene>
    <name evidence="8" type="ORF">RJ640_013104</name>
</gene>
<evidence type="ECO:0000259" key="7">
    <source>
        <dbReference type="SMART" id="SM00768"/>
    </source>
</evidence>
<keyword evidence="4" id="KW-1015">Disulfide bond</keyword>
<dbReference type="InterPro" id="IPR000490">
    <property type="entry name" value="Glyco_hydro_17"/>
</dbReference>
<organism evidence="8 9">
    <name type="scientific">Escallonia rubra</name>
    <dbReference type="NCBI Taxonomy" id="112253"/>
    <lineage>
        <taxon>Eukaryota</taxon>
        <taxon>Viridiplantae</taxon>
        <taxon>Streptophyta</taxon>
        <taxon>Embryophyta</taxon>
        <taxon>Tracheophyta</taxon>
        <taxon>Spermatophyta</taxon>
        <taxon>Magnoliopsida</taxon>
        <taxon>eudicotyledons</taxon>
        <taxon>Gunneridae</taxon>
        <taxon>Pentapetalae</taxon>
        <taxon>asterids</taxon>
        <taxon>campanulids</taxon>
        <taxon>Escalloniales</taxon>
        <taxon>Escalloniaceae</taxon>
        <taxon>Escallonia</taxon>
    </lineage>
</organism>
<evidence type="ECO:0000313" key="9">
    <source>
        <dbReference type="Proteomes" id="UP001187471"/>
    </source>
</evidence>
<protein>
    <recommendedName>
        <fullName evidence="7">X8 domain-containing protein</fullName>
    </recommendedName>
</protein>
<proteinExistence type="inferred from homology"/>
<comment type="caution">
    <text evidence="8">The sequence shown here is derived from an EMBL/GenBank/DDBJ whole genome shotgun (WGS) entry which is preliminary data.</text>
</comment>
<dbReference type="Proteomes" id="UP001187471">
    <property type="component" value="Unassembled WGS sequence"/>
</dbReference>
<dbReference type="InterPro" id="IPR017853">
    <property type="entry name" value="GH"/>
</dbReference>
<comment type="similarity">
    <text evidence="1 6">Belongs to the glycosyl hydrolase 17 family.</text>
</comment>
<dbReference type="GO" id="GO:0004553">
    <property type="term" value="F:hydrolase activity, hydrolyzing O-glycosyl compounds"/>
    <property type="evidence" value="ECO:0007669"/>
    <property type="project" value="InterPro"/>
</dbReference>
<dbReference type="PANTHER" id="PTHR32227">
    <property type="entry name" value="GLUCAN ENDO-1,3-BETA-GLUCOSIDASE BG1-RELATED-RELATED"/>
    <property type="match status" value="1"/>
</dbReference>
<name>A0AA88U4T9_9ASTE</name>
<dbReference type="SUPFAM" id="SSF51445">
    <property type="entry name" value="(Trans)glycosidases"/>
    <property type="match status" value="1"/>
</dbReference>